<sequence length="70" mass="7762">MHHLGFAMSNRMTIFEPAPSHAVPCQHQSKRPNKLGGDTGSSSICEKRKKEETLYSQFITSIKIVNSTTA</sequence>
<reference evidence="2 3" key="1">
    <citation type="submission" date="2019-04" db="EMBL/GenBank/DDBJ databases">
        <title>Fungal friends and foes A comparative genomics study of 23 Aspergillus species from section Flavi.</title>
        <authorList>
            <consortium name="DOE Joint Genome Institute"/>
            <person name="Kjaerbolling I."/>
            <person name="Vesth T.C."/>
            <person name="Frisvad J.C."/>
            <person name="Nybo J.L."/>
            <person name="Theobald S."/>
            <person name="Kildgaard S."/>
            <person name="Petersen T.I."/>
            <person name="Kuo A."/>
            <person name="Sato A."/>
            <person name="Lyhne E.K."/>
            <person name="Kogle M.E."/>
            <person name="Wiebenga A."/>
            <person name="Kun R.S."/>
            <person name="Lubbers R.J."/>
            <person name="Makela M.R."/>
            <person name="Barry K."/>
            <person name="Chovatia M."/>
            <person name="Clum A."/>
            <person name="Daum C."/>
            <person name="Haridas S."/>
            <person name="He G."/>
            <person name="LaButti K."/>
            <person name="Lipzen A."/>
            <person name="Mondo S."/>
            <person name="Pangilinan J."/>
            <person name="Riley R."/>
            <person name="Salamov A."/>
            <person name="Simmons B.A."/>
            <person name="Magnuson J.K."/>
            <person name="Henrissat B."/>
            <person name="Mortensen U.H."/>
            <person name="Larsen T.O."/>
            <person name="De vries R.P."/>
            <person name="Grigoriev I.V."/>
            <person name="Machida M."/>
            <person name="Baker S.E."/>
            <person name="Andersen M.R."/>
        </authorList>
    </citation>
    <scope>NUCLEOTIDE SEQUENCE [LARGE SCALE GENOMIC DNA]</scope>
    <source>
        <strain evidence="2 3">CBS 126849</strain>
    </source>
</reference>
<protein>
    <submittedName>
        <fullName evidence="2">Uncharacterized protein</fullName>
    </submittedName>
</protein>
<gene>
    <name evidence="2" type="ORF">BDV33DRAFT_185722</name>
</gene>
<organism evidence="2 3">
    <name type="scientific">Aspergillus novoparasiticus</name>
    <dbReference type="NCBI Taxonomy" id="986946"/>
    <lineage>
        <taxon>Eukaryota</taxon>
        <taxon>Fungi</taxon>
        <taxon>Dikarya</taxon>
        <taxon>Ascomycota</taxon>
        <taxon>Pezizomycotina</taxon>
        <taxon>Eurotiomycetes</taxon>
        <taxon>Eurotiomycetidae</taxon>
        <taxon>Eurotiales</taxon>
        <taxon>Aspergillaceae</taxon>
        <taxon>Aspergillus</taxon>
        <taxon>Aspergillus subgen. Circumdati</taxon>
    </lineage>
</organism>
<dbReference type="EMBL" id="ML733755">
    <property type="protein sequence ID" value="KAB8212984.1"/>
    <property type="molecule type" value="Genomic_DNA"/>
</dbReference>
<keyword evidence="3" id="KW-1185">Reference proteome</keyword>
<evidence type="ECO:0000256" key="1">
    <source>
        <dbReference type="SAM" id="MobiDB-lite"/>
    </source>
</evidence>
<dbReference type="AlphaFoldDB" id="A0A5N6E851"/>
<proteinExistence type="predicted"/>
<name>A0A5N6E851_9EURO</name>
<feature type="region of interest" description="Disordered" evidence="1">
    <location>
        <begin position="20"/>
        <end position="43"/>
    </location>
</feature>
<evidence type="ECO:0000313" key="3">
    <source>
        <dbReference type="Proteomes" id="UP000326799"/>
    </source>
</evidence>
<evidence type="ECO:0000313" key="2">
    <source>
        <dbReference type="EMBL" id="KAB8212984.1"/>
    </source>
</evidence>
<accession>A0A5N6E851</accession>
<dbReference type="Proteomes" id="UP000326799">
    <property type="component" value="Unassembled WGS sequence"/>
</dbReference>